<feature type="signal peptide" evidence="1">
    <location>
        <begin position="1"/>
        <end position="24"/>
    </location>
</feature>
<proteinExistence type="predicted"/>
<dbReference type="EMBL" id="JACJPY010000005">
    <property type="protein sequence ID" value="MBD2149120.1"/>
    <property type="molecule type" value="Genomic_DNA"/>
</dbReference>
<dbReference type="InterPro" id="IPR036866">
    <property type="entry name" value="RibonucZ/Hydroxyglut_hydro"/>
</dbReference>
<sequence>MRRRQILRLAQGGLISAFTGMVIADAAQSQTNDTLRLEWLGHMSFLASGDGVRFLTHPFKPVGCTANLPAPKSAADYILISSRLLDEGYLEELPKNARVLSEPGSYNLKGINLQGITMDHDRIGGRRFGRNVAWRWKQSGIFVLHLGGAAGVIAPSQRILMGRPDVLIVPVGGVTGGNDPMQAKAYSATEARAIVQELNPKVVIPVYYRTDKSSASCQLAVIDDFLALMPKDTVQKLNSSTLELRASNLPQSTVVRVLRS</sequence>
<keyword evidence="3" id="KW-1185">Reference proteome</keyword>
<evidence type="ECO:0000313" key="3">
    <source>
        <dbReference type="Proteomes" id="UP000631421"/>
    </source>
</evidence>
<dbReference type="Pfam" id="PF13483">
    <property type="entry name" value="Lactamase_B_3"/>
    <property type="match status" value="1"/>
</dbReference>
<reference evidence="2" key="1">
    <citation type="journal article" date="2015" name="ISME J.">
        <title>Draft Genome Sequence of Streptomyces incarnatus NRRL8089, which Produces the Nucleoside Antibiotic Sinefungin.</title>
        <authorList>
            <person name="Oshima K."/>
            <person name="Hattori M."/>
            <person name="Shimizu H."/>
            <person name="Fukuda K."/>
            <person name="Nemoto M."/>
            <person name="Inagaki K."/>
            <person name="Tamura T."/>
        </authorList>
    </citation>
    <scope>NUCLEOTIDE SEQUENCE</scope>
    <source>
        <strain evidence="2">FACHB-1277</strain>
    </source>
</reference>
<feature type="chain" id="PRO_5037690937" evidence="1">
    <location>
        <begin position="25"/>
        <end position="260"/>
    </location>
</feature>
<dbReference type="AlphaFoldDB" id="A0A926Z4V9"/>
<dbReference type="RefSeq" id="WP_190349444.1">
    <property type="nucleotide sequence ID" value="NZ_JACJPY010000005.1"/>
</dbReference>
<protein>
    <submittedName>
        <fullName evidence="2">MBL fold metallo-hydrolase</fullName>
    </submittedName>
</protein>
<evidence type="ECO:0000256" key="1">
    <source>
        <dbReference type="SAM" id="SignalP"/>
    </source>
</evidence>
<evidence type="ECO:0000313" key="2">
    <source>
        <dbReference type="EMBL" id="MBD2149120.1"/>
    </source>
</evidence>
<keyword evidence="1" id="KW-0732">Signal</keyword>
<gene>
    <name evidence="2" type="ORF">H6F44_03115</name>
</gene>
<dbReference type="Proteomes" id="UP000631421">
    <property type="component" value="Unassembled WGS sequence"/>
</dbReference>
<dbReference type="Gene3D" id="3.60.15.10">
    <property type="entry name" value="Ribonuclease Z/Hydroxyacylglutathione hydrolase-like"/>
    <property type="match status" value="1"/>
</dbReference>
<dbReference type="PANTHER" id="PTHR39189">
    <property type="entry name" value="UPF0173 METAL-DEPENDENT HYDROLASE YTKL"/>
    <property type="match status" value="1"/>
</dbReference>
<accession>A0A926Z4V9</accession>
<comment type="caution">
    <text evidence="2">The sequence shown here is derived from an EMBL/GenBank/DDBJ whole genome shotgun (WGS) entry which is preliminary data.</text>
</comment>
<dbReference type="SUPFAM" id="SSF56281">
    <property type="entry name" value="Metallo-hydrolase/oxidoreductase"/>
    <property type="match status" value="1"/>
</dbReference>
<dbReference type="PANTHER" id="PTHR39189:SF1">
    <property type="entry name" value="UPF0173 METAL-DEPENDENT HYDROLASE YTKL"/>
    <property type="match status" value="1"/>
</dbReference>
<name>A0A926Z4V9_9CYAN</name>
<reference evidence="2" key="2">
    <citation type="submission" date="2020-08" db="EMBL/GenBank/DDBJ databases">
        <authorList>
            <person name="Chen M."/>
            <person name="Teng W."/>
            <person name="Zhao L."/>
            <person name="Hu C."/>
            <person name="Zhou Y."/>
            <person name="Han B."/>
            <person name="Song L."/>
            <person name="Shu W."/>
        </authorList>
    </citation>
    <scope>NUCLEOTIDE SEQUENCE</scope>
    <source>
        <strain evidence="2">FACHB-1277</strain>
    </source>
</reference>
<organism evidence="2 3">
    <name type="scientific">Pseudanabaena cinerea FACHB-1277</name>
    <dbReference type="NCBI Taxonomy" id="2949581"/>
    <lineage>
        <taxon>Bacteria</taxon>
        <taxon>Bacillati</taxon>
        <taxon>Cyanobacteriota</taxon>
        <taxon>Cyanophyceae</taxon>
        <taxon>Pseudanabaenales</taxon>
        <taxon>Pseudanabaenaceae</taxon>
        <taxon>Pseudanabaena</taxon>
        <taxon>Pseudanabaena cinerea</taxon>
    </lineage>
</organism>